<proteinExistence type="predicted"/>
<feature type="transmembrane region" description="Helical" evidence="1">
    <location>
        <begin position="7"/>
        <end position="26"/>
    </location>
</feature>
<comment type="caution">
    <text evidence="2">The sequence shown here is derived from an EMBL/GenBank/DDBJ whole genome shotgun (WGS) entry which is preliminary data.</text>
</comment>
<dbReference type="STRING" id="470145.BACCOP_00707"/>
<gene>
    <name evidence="2" type="ORF">BACCOP_00707</name>
</gene>
<dbReference type="EMBL" id="ABIY02000058">
    <property type="protein sequence ID" value="EDV02217.1"/>
    <property type="molecule type" value="Genomic_DNA"/>
</dbReference>
<reference evidence="2 3" key="1">
    <citation type="submission" date="2008-04" db="EMBL/GenBank/DDBJ databases">
        <title>Draft genome sequence of Bacteroides coprocola (DSM 17136).</title>
        <authorList>
            <person name="Sudarsanam P."/>
            <person name="Ley R."/>
            <person name="Guruge J."/>
            <person name="Turnbaugh P.J."/>
            <person name="Mahowald M."/>
            <person name="Liep D."/>
            <person name="Gordon J."/>
        </authorList>
    </citation>
    <scope>NUCLEOTIDE SEQUENCE [LARGE SCALE GENOMIC DNA]</scope>
    <source>
        <strain evidence="2 3">DSM 17136</strain>
    </source>
</reference>
<evidence type="ECO:0000256" key="1">
    <source>
        <dbReference type="SAM" id="Phobius"/>
    </source>
</evidence>
<evidence type="ECO:0000313" key="3">
    <source>
        <dbReference type="Proteomes" id="UP000003146"/>
    </source>
</evidence>
<dbReference type="Proteomes" id="UP000003146">
    <property type="component" value="Unassembled WGS sequence"/>
</dbReference>
<sequence length="47" mass="5785">MCFWIVCIFKALNIMKICMFLSFFVYKKEEKCCITEDYHYLCTRKSI</sequence>
<keyword evidence="1" id="KW-1133">Transmembrane helix</keyword>
<dbReference type="AlphaFoldDB" id="B3JFQ6"/>
<keyword evidence="1" id="KW-0812">Transmembrane</keyword>
<keyword evidence="1" id="KW-0472">Membrane</keyword>
<name>B3JFQ6_9BACT</name>
<organism evidence="2 3">
    <name type="scientific">Phocaeicola coprocola DSM 17136</name>
    <dbReference type="NCBI Taxonomy" id="470145"/>
    <lineage>
        <taxon>Bacteria</taxon>
        <taxon>Pseudomonadati</taxon>
        <taxon>Bacteroidota</taxon>
        <taxon>Bacteroidia</taxon>
        <taxon>Bacteroidales</taxon>
        <taxon>Bacteroidaceae</taxon>
        <taxon>Phocaeicola</taxon>
    </lineage>
</organism>
<evidence type="ECO:0000313" key="2">
    <source>
        <dbReference type="EMBL" id="EDV02217.1"/>
    </source>
</evidence>
<accession>B3JFQ6</accession>
<dbReference type="HOGENOM" id="CLU_3164512_0_0_10"/>
<reference evidence="2 3" key="2">
    <citation type="submission" date="2008-04" db="EMBL/GenBank/DDBJ databases">
        <authorList>
            <person name="Fulton L."/>
            <person name="Clifton S."/>
            <person name="Fulton B."/>
            <person name="Xu J."/>
            <person name="Minx P."/>
            <person name="Pepin K.H."/>
            <person name="Johnson M."/>
            <person name="Thiruvilangam P."/>
            <person name="Bhonagiri V."/>
            <person name="Nash W.E."/>
            <person name="Mardis E.R."/>
            <person name="Wilson R.K."/>
        </authorList>
    </citation>
    <scope>NUCLEOTIDE SEQUENCE [LARGE SCALE GENOMIC DNA]</scope>
    <source>
        <strain evidence="2 3">DSM 17136</strain>
    </source>
</reference>
<protein>
    <submittedName>
        <fullName evidence="2">Uncharacterized protein</fullName>
    </submittedName>
</protein>